<reference evidence="2" key="1">
    <citation type="submission" date="2022-11" db="UniProtKB">
        <authorList>
            <consortium name="WormBaseParasite"/>
        </authorList>
    </citation>
    <scope>IDENTIFICATION</scope>
</reference>
<organism evidence="1 2">
    <name type="scientific">Panagrolaimus sp. PS1159</name>
    <dbReference type="NCBI Taxonomy" id="55785"/>
    <lineage>
        <taxon>Eukaryota</taxon>
        <taxon>Metazoa</taxon>
        <taxon>Ecdysozoa</taxon>
        <taxon>Nematoda</taxon>
        <taxon>Chromadorea</taxon>
        <taxon>Rhabditida</taxon>
        <taxon>Tylenchina</taxon>
        <taxon>Panagrolaimomorpha</taxon>
        <taxon>Panagrolaimoidea</taxon>
        <taxon>Panagrolaimidae</taxon>
        <taxon>Panagrolaimus</taxon>
    </lineage>
</organism>
<dbReference type="Proteomes" id="UP000887580">
    <property type="component" value="Unplaced"/>
</dbReference>
<dbReference type="WBParaSite" id="PS1159_v2.g23096.t1">
    <property type="protein sequence ID" value="PS1159_v2.g23096.t1"/>
    <property type="gene ID" value="PS1159_v2.g23096"/>
</dbReference>
<evidence type="ECO:0000313" key="2">
    <source>
        <dbReference type="WBParaSite" id="PS1159_v2.g23096.t1"/>
    </source>
</evidence>
<protein>
    <submittedName>
        <fullName evidence="2">Uncharacterized protein</fullName>
    </submittedName>
</protein>
<proteinExistence type="predicted"/>
<accession>A0AC35G3D8</accession>
<evidence type="ECO:0000313" key="1">
    <source>
        <dbReference type="Proteomes" id="UP000887580"/>
    </source>
</evidence>
<sequence length="132" mass="14988">MDKSMADGNFDLLTEIKEKILVETLQKAEKENPIKNSIAKYQSVAKILTDASTLKTVLQSIIKKANAKLIGEIQAMEELERNEQEKKAQMYLSVSGHKELPNLDDPSLVKEEVIESREQTLIQLKEKMSQLM</sequence>
<name>A0AC35G3D8_9BILA</name>